<dbReference type="PROSITE" id="PS00449">
    <property type="entry name" value="ATPASE_A"/>
    <property type="match status" value="1"/>
</dbReference>
<evidence type="ECO:0000256" key="12">
    <source>
        <dbReference type="RuleBase" id="RU000483"/>
    </source>
</evidence>
<evidence type="ECO:0000256" key="1">
    <source>
        <dbReference type="ARBA" id="ARBA00004141"/>
    </source>
</evidence>
<comment type="caution">
    <text evidence="13">The sequence shown here is derived from an EMBL/GenBank/DDBJ whole genome shotgun (WGS) entry which is preliminary data.</text>
</comment>
<feature type="transmembrane region" description="Helical" evidence="11">
    <location>
        <begin position="120"/>
        <end position="138"/>
    </location>
</feature>
<evidence type="ECO:0000256" key="9">
    <source>
        <dbReference type="ARBA" id="ARBA00023136"/>
    </source>
</evidence>
<keyword evidence="4 11" id="KW-0138">CF(0)</keyword>
<dbReference type="GO" id="GO:0005886">
    <property type="term" value="C:plasma membrane"/>
    <property type="evidence" value="ECO:0007669"/>
    <property type="project" value="UniProtKB-SubCell"/>
</dbReference>
<evidence type="ECO:0000256" key="3">
    <source>
        <dbReference type="ARBA" id="ARBA00022448"/>
    </source>
</evidence>
<dbReference type="EMBL" id="BONQ01000208">
    <property type="protein sequence ID" value="GIG53056.1"/>
    <property type="molecule type" value="Genomic_DNA"/>
</dbReference>
<dbReference type="InterPro" id="IPR023011">
    <property type="entry name" value="ATP_synth_F0_asu_AS"/>
</dbReference>
<keyword evidence="7 11" id="KW-1133">Transmembrane helix</keyword>
<keyword evidence="8 11" id="KW-0406">Ion transport</keyword>
<evidence type="ECO:0000313" key="14">
    <source>
        <dbReference type="Proteomes" id="UP000660611"/>
    </source>
</evidence>
<sequence length="260" mass="28853">MVSGLVLAEVPFPPSVDDIFPPSLWESAPEWLTKFSLFLWLAVAVVLIYFLVSYRDPKIVPTKKQWLAESIYGFVREGVAKDVIGHEGLRFAPYLASLFCFILVGNIFSIVPLIQVSPNAHIAFPAVLALSTYGLYLYQGFKKHGFVGYLKHATVLPAPWFMQPLLLPIEALQAFILQPVTLALRLFANMFAGHMLLLVFTLGGFALLNAESLFLKPVALVSWAMTIALTFFELLIAALQAYVFTLLTANYLAGTLAEEH</sequence>
<organism evidence="13 14">
    <name type="scientific">Dactylosporangium siamense</name>
    <dbReference type="NCBI Taxonomy" id="685454"/>
    <lineage>
        <taxon>Bacteria</taxon>
        <taxon>Bacillati</taxon>
        <taxon>Actinomycetota</taxon>
        <taxon>Actinomycetes</taxon>
        <taxon>Micromonosporales</taxon>
        <taxon>Micromonosporaceae</taxon>
        <taxon>Dactylosporangium</taxon>
    </lineage>
</organism>
<comment type="subcellular location">
    <subcellularLocation>
        <location evidence="11 12">Cell membrane</location>
        <topology evidence="11 12">Multi-pass membrane protein</topology>
    </subcellularLocation>
    <subcellularLocation>
        <location evidence="1">Membrane</location>
        <topology evidence="1">Multi-pass membrane protein</topology>
    </subcellularLocation>
</comment>
<comment type="similarity">
    <text evidence="2 11 12">Belongs to the ATPase A chain family.</text>
</comment>
<keyword evidence="14" id="KW-1185">Reference proteome</keyword>
<reference evidence="13" key="1">
    <citation type="submission" date="2021-01" db="EMBL/GenBank/DDBJ databases">
        <title>Whole genome shotgun sequence of Dactylosporangium siamense NBRC 106093.</title>
        <authorList>
            <person name="Komaki H."/>
            <person name="Tamura T."/>
        </authorList>
    </citation>
    <scope>NUCLEOTIDE SEQUENCE</scope>
    <source>
        <strain evidence="13">NBRC 106093</strain>
    </source>
</reference>
<evidence type="ECO:0000256" key="7">
    <source>
        <dbReference type="ARBA" id="ARBA00022989"/>
    </source>
</evidence>
<proteinExistence type="inferred from homology"/>
<evidence type="ECO:0000256" key="10">
    <source>
        <dbReference type="ARBA" id="ARBA00023310"/>
    </source>
</evidence>
<dbReference type="InterPro" id="IPR045083">
    <property type="entry name" value="ATP_synth_F0_asu_bact/mt"/>
</dbReference>
<dbReference type="InterPro" id="IPR000568">
    <property type="entry name" value="ATP_synth_F0_asu"/>
</dbReference>
<keyword evidence="11" id="KW-1003">Cell membrane</keyword>
<comment type="function">
    <text evidence="11 12">Key component of the proton channel; it plays a direct role in the translocation of protons across the membrane.</text>
</comment>
<accession>A0A919PZ61</accession>
<evidence type="ECO:0000313" key="13">
    <source>
        <dbReference type="EMBL" id="GIG53056.1"/>
    </source>
</evidence>
<dbReference type="InterPro" id="IPR035908">
    <property type="entry name" value="F0_ATP_A_sf"/>
</dbReference>
<dbReference type="SUPFAM" id="SSF81336">
    <property type="entry name" value="F1F0 ATP synthase subunit A"/>
    <property type="match status" value="1"/>
</dbReference>
<dbReference type="AlphaFoldDB" id="A0A919PZ61"/>
<dbReference type="Proteomes" id="UP000660611">
    <property type="component" value="Unassembled WGS sequence"/>
</dbReference>
<evidence type="ECO:0000256" key="4">
    <source>
        <dbReference type="ARBA" id="ARBA00022547"/>
    </source>
</evidence>
<dbReference type="PRINTS" id="PR00123">
    <property type="entry name" value="ATPASEA"/>
</dbReference>
<dbReference type="GO" id="GO:0046933">
    <property type="term" value="F:proton-transporting ATP synthase activity, rotational mechanism"/>
    <property type="evidence" value="ECO:0007669"/>
    <property type="project" value="UniProtKB-UniRule"/>
</dbReference>
<dbReference type="PANTHER" id="PTHR11410:SF0">
    <property type="entry name" value="ATP SYNTHASE SUBUNIT A"/>
    <property type="match status" value="1"/>
</dbReference>
<feature type="transmembrane region" description="Helical" evidence="11">
    <location>
        <begin position="186"/>
        <end position="208"/>
    </location>
</feature>
<evidence type="ECO:0000256" key="6">
    <source>
        <dbReference type="ARBA" id="ARBA00022781"/>
    </source>
</evidence>
<feature type="transmembrane region" description="Helical" evidence="11">
    <location>
        <begin position="91"/>
        <end position="114"/>
    </location>
</feature>
<dbReference type="HAMAP" id="MF_01393">
    <property type="entry name" value="ATP_synth_a_bact"/>
    <property type="match status" value="1"/>
</dbReference>
<dbReference type="NCBIfam" id="TIGR01131">
    <property type="entry name" value="ATP_synt_6_or_A"/>
    <property type="match status" value="1"/>
</dbReference>
<gene>
    <name evidence="11 13" type="primary">atpB</name>
    <name evidence="13" type="ORF">Dsi01nite_110970</name>
</gene>
<feature type="transmembrane region" description="Helical" evidence="11">
    <location>
        <begin position="35"/>
        <end position="54"/>
    </location>
</feature>
<keyword evidence="9 11" id="KW-0472">Membrane</keyword>
<evidence type="ECO:0000256" key="5">
    <source>
        <dbReference type="ARBA" id="ARBA00022692"/>
    </source>
</evidence>
<dbReference type="GO" id="GO:0045259">
    <property type="term" value="C:proton-transporting ATP synthase complex"/>
    <property type="evidence" value="ECO:0007669"/>
    <property type="project" value="UniProtKB-KW"/>
</dbReference>
<keyword evidence="5 11" id="KW-0812">Transmembrane</keyword>
<name>A0A919PZ61_9ACTN</name>
<evidence type="ECO:0000256" key="11">
    <source>
        <dbReference type="HAMAP-Rule" id="MF_01393"/>
    </source>
</evidence>
<feature type="transmembrane region" description="Helical" evidence="11">
    <location>
        <begin position="220"/>
        <end position="243"/>
    </location>
</feature>
<dbReference type="PANTHER" id="PTHR11410">
    <property type="entry name" value="ATP SYNTHASE SUBUNIT A"/>
    <property type="match status" value="1"/>
</dbReference>
<evidence type="ECO:0000256" key="8">
    <source>
        <dbReference type="ARBA" id="ARBA00023065"/>
    </source>
</evidence>
<dbReference type="Pfam" id="PF00119">
    <property type="entry name" value="ATP-synt_A"/>
    <property type="match status" value="1"/>
</dbReference>
<dbReference type="Gene3D" id="1.20.120.220">
    <property type="entry name" value="ATP synthase, F0 complex, subunit A"/>
    <property type="match status" value="1"/>
</dbReference>
<dbReference type="CDD" id="cd00310">
    <property type="entry name" value="ATP-synt_Fo_a_6"/>
    <property type="match status" value="1"/>
</dbReference>
<evidence type="ECO:0000256" key="2">
    <source>
        <dbReference type="ARBA" id="ARBA00006810"/>
    </source>
</evidence>
<protein>
    <recommendedName>
        <fullName evidence="11 12">ATP synthase subunit a</fullName>
    </recommendedName>
    <alternativeName>
        <fullName evidence="11">ATP synthase F0 sector subunit a</fullName>
    </alternativeName>
    <alternativeName>
        <fullName evidence="11">F-ATPase subunit 6</fullName>
    </alternativeName>
</protein>
<keyword evidence="10 11" id="KW-0066">ATP synthesis</keyword>
<keyword evidence="6 11" id="KW-0375">Hydrogen ion transport</keyword>
<keyword evidence="3 11" id="KW-0813">Transport</keyword>